<dbReference type="PROSITE" id="PS50132">
    <property type="entry name" value="RGS"/>
    <property type="match status" value="1"/>
</dbReference>
<keyword evidence="1" id="KW-1133">Transmembrane helix</keyword>
<dbReference type="AlphaFoldDB" id="A0AAW1DMP7"/>
<reference evidence="4 5" key="1">
    <citation type="submission" date="2022-12" db="EMBL/GenBank/DDBJ databases">
        <title>Chromosome-level genome assembly of true bugs.</title>
        <authorList>
            <person name="Ma L."/>
            <person name="Li H."/>
        </authorList>
    </citation>
    <scope>NUCLEOTIDE SEQUENCE [LARGE SCALE GENOMIC DNA]</scope>
    <source>
        <strain evidence="4">Lab_2022b</strain>
    </source>
</reference>
<feature type="transmembrane region" description="Helical" evidence="1">
    <location>
        <begin position="20"/>
        <end position="41"/>
    </location>
</feature>
<dbReference type="Proteomes" id="UP001461498">
    <property type="component" value="Unassembled WGS sequence"/>
</dbReference>
<feature type="domain" description="RGS" evidence="2">
    <location>
        <begin position="309"/>
        <end position="438"/>
    </location>
</feature>
<dbReference type="InterPro" id="IPR036871">
    <property type="entry name" value="PX_dom_sf"/>
</dbReference>
<dbReference type="PANTHER" id="PTHR22775:SF44">
    <property type="entry name" value="SORTING NEXIN-14"/>
    <property type="match status" value="1"/>
</dbReference>
<accession>A0AAW1DMP7</accession>
<dbReference type="EMBL" id="JAPXFL010000003">
    <property type="protein sequence ID" value="KAK9509754.1"/>
    <property type="molecule type" value="Genomic_DNA"/>
</dbReference>
<dbReference type="InterPro" id="IPR003114">
    <property type="entry name" value="Phox_assoc"/>
</dbReference>
<dbReference type="SMART" id="SM00315">
    <property type="entry name" value="RGS"/>
    <property type="match status" value="1"/>
</dbReference>
<protein>
    <recommendedName>
        <fullName evidence="6">Sorting nexin-14-like</fullName>
    </recommendedName>
</protein>
<evidence type="ECO:0000313" key="5">
    <source>
        <dbReference type="Proteomes" id="UP001461498"/>
    </source>
</evidence>
<dbReference type="SUPFAM" id="SSF48097">
    <property type="entry name" value="Regulator of G-protein signaling, RGS"/>
    <property type="match status" value="1"/>
</dbReference>
<evidence type="ECO:0000256" key="1">
    <source>
        <dbReference type="SAM" id="Phobius"/>
    </source>
</evidence>
<dbReference type="SMART" id="SM00313">
    <property type="entry name" value="PXA"/>
    <property type="match status" value="1"/>
</dbReference>
<dbReference type="InterPro" id="IPR036305">
    <property type="entry name" value="RGS_sf"/>
</dbReference>
<dbReference type="InterPro" id="IPR001683">
    <property type="entry name" value="PX_dom"/>
</dbReference>
<gene>
    <name evidence="4" type="ORF">O3M35_006998</name>
</gene>
<evidence type="ECO:0000313" key="4">
    <source>
        <dbReference type="EMBL" id="KAK9509754.1"/>
    </source>
</evidence>
<keyword evidence="1" id="KW-0472">Membrane</keyword>
<dbReference type="InterPro" id="IPR016137">
    <property type="entry name" value="RGS"/>
</dbReference>
<dbReference type="GO" id="GO:0097352">
    <property type="term" value="P:autophagosome maturation"/>
    <property type="evidence" value="ECO:0007669"/>
    <property type="project" value="TreeGrafter"/>
</dbReference>
<keyword evidence="1" id="KW-0812">Transmembrane</keyword>
<name>A0AAW1DMP7_9HEMI</name>
<dbReference type="GO" id="GO:0035091">
    <property type="term" value="F:phosphatidylinositol binding"/>
    <property type="evidence" value="ECO:0007669"/>
    <property type="project" value="InterPro"/>
</dbReference>
<evidence type="ECO:0000259" key="3">
    <source>
        <dbReference type="PROSITE" id="PS51207"/>
    </source>
</evidence>
<dbReference type="PANTHER" id="PTHR22775">
    <property type="entry name" value="SORTING NEXIN"/>
    <property type="match status" value="1"/>
</dbReference>
<dbReference type="GO" id="GO:0005770">
    <property type="term" value="C:late endosome"/>
    <property type="evidence" value="ECO:0007669"/>
    <property type="project" value="TreeGrafter"/>
</dbReference>
<comment type="caution">
    <text evidence="4">The sequence shown here is derived from an EMBL/GenBank/DDBJ whole genome shotgun (WGS) entry which is preliminary data.</text>
</comment>
<dbReference type="SUPFAM" id="SSF64268">
    <property type="entry name" value="PX domain"/>
    <property type="match status" value="1"/>
</dbReference>
<dbReference type="PROSITE" id="PS51207">
    <property type="entry name" value="PXA"/>
    <property type="match status" value="1"/>
</dbReference>
<evidence type="ECO:0000259" key="2">
    <source>
        <dbReference type="PROSITE" id="PS50132"/>
    </source>
</evidence>
<evidence type="ECO:0008006" key="6">
    <source>
        <dbReference type="Google" id="ProtNLM"/>
    </source>
</evidence>
<dbReference type="Pfam" id="PF02194">
    <property type="entry name" value="PXA"/>
    <property type="match status" value="1"/>
</dbReference>
<dbReference type="Pfam" id="PF00787">
    <property type="entry name" value="PX"/>
    <property type="match status" value="1"/>
</dbReference>
<proteinExistence type="predicted"/>
<dbReference type="Gene3D" id="1.10.167.10">
    <property type="entry name" value="Regulator of G-protein Signalling 4, domain 2"/>
    <property type="match status" value="1"/>
</dbReference>
<dbReference type="Pfam" id="PF00615">
    <property type="entry name" value="RGS"/>
    <property type="match status" value="1"/>
</dbReference>
<dbReference type="Gene3D" id="3.30.1520.10">
    <property type="entry name" value="Phox-like domain"/>
    <property type="match status" value="1"/>
</dbReference>
<sequence length="868" mass="98797">MEERNARSQQSYILLHDRFLHLVAVALVLITLFTSVIFGLISGITVLLSFSLGILAFHGFLNCNIEFSSLIPLISKSFHSDKIQCTAPTKCNVCGDSNCNREKIVHKQKPWAGLMLPEEVDNAIENLLDRTLEQFVQSWYKNISQDNSFPVEIRHNIRYAASVVLSRVLQVDIGSFIARKLIPAVVQHIDMCLQVDPSKILFHPAVYNRKAELDYLRNRVRDLLPHLLEQRNLQCSIFSTIVTEVLAGWLFLPLGSVSDTAVVNNLLLILLGSQQTPYPPASSRKVEFLDNFVKKKIGLDSNNWALHPDLCTILKDQSLLYSFMQFLKDQGAVHVLQFCLDVEEFNRRMLTPELSSEDLDLLYRDAWDLFSVYFSPHSPDNIGFSQDLVIQMRKVLSKDVTKLRTSPPLFQAYEHAYSLLDKNYCPLFHTSDEFYTWLCGPRTPCSVNLSGANTPSLPGSPIKQGYRSKKNEGAVSKLSTRLHKIKGALRAQTVEGHAYGSDATDATEFTEDLALMEVEEEERDLSSWKVRIYNVDNKVDPSTGKLTPTYTIFVQRIKPIDGTVISEWTVERRLSDFYTLESKLTEFHGDFPDTQLPPCGLLAPSPPTEAHLYESYIQKLLTNPSLRGSDLLHWFLSSSGDFIVEENAFGRLLRKSVPISLRKERGQNIEPFISTFFISTDSKARNKSEWKDFEMTPRNIRCITNTVFGDNLGLNIHAFPSKPVDSILLPHLKGPSDCLIFLGIKVFKVPNFLIRLALAIHSLLNKPIDSLCSFLIETKLKSFLIPQRIAHFTKLLQWVIFEKQSKANPEEILQTLSHKINTLKGWSCPLYQTIFLIVQNPFLNKQLFYNLFDLIVDELFPDVVMKTK</sequence>
<dbReference type="InterPro" id="IPR044926">
    <property type="entry name" value="RGS_subdomain_2"/>
</dbReference>
<organism evidence="4 5">
    <name type="scientific">Rhynocoris fuscipes</name>
    <dbReference type="NCBI Taxonomy" id="488301"/>
    <lineage>
        <taxon>Eukaryota</taxon>
        <taxon>Metazoa</taxon>
        <taxon>Ecdysozoa</taxon>
        <taxon>Arthropoda</taxon>
        <taxon>Hexapoda</taxon>
        <taxon>Insecta</taxon>
        <taxon>Pterygota</taxon>
        <taxon>Neoptera</taxon>
        <taxon>Paraneoptera</taxon>
        <taxon>Hemiptera</taxon>
        <taxon>Heteroptera</taxon>
        <taxon>Panheteroptera</taxon>
        <taxon>Cimicomorpha</taxon>
        <taxon>Reduviidae</taxon>
        <taxon>Harpactorinae</taxon>
        <taxon>Harpactorini</taxon>
        <taxon>Rhynocoris</taxon>
    </lineage>
</organism>
<feature type="domain" description="PXA" evidence="3">
    <location>
        <begin position="117"/>
        <end position="275"/>
    </location>
</feature>
<keyword evidence="5" id="KW-1185">Reference proteome</keyword>